<gene>
    <name evidence="5" type="ORF">BW143_18860</name>
</gene>
<evidence type="ECO:0000313" key="6">
    <source>
        <dbReference type="Proteomes" id="UP000187367"/>
    </source>
</evidence>
<dbReference type="AlphaFoldDB" id="A0A1R1QB14"/>
<dbReference type="PROSITE" id="PS50977">
    <property type="entry name" value="HTH_TETR_2"/>
    <property type="match status" value="1"/>
</dbReference>
<reference evidence="5 6" key="1">
    <citation type="submission" date="2017-01" db="EMBL/GenBank/DDBJ databases">
        <title>Bacillus phylogenomics.</title>
        <authorList>
            <person name="Dunlap C."/>
        </authorList>
    </citation>
    <scope>NUCLEOTIDE SEQUENCE [LARGE SCALE GENOMIC DNA]</scope>
    <source>
        <strain evidence="5 6">NRRL B-41282</strain>
    </source>
</reference>
<proteinExistence type="predicted"/>
<feature type="DNA-binding region" description="H-T-H motif" evidence="3">
    <location>
        <begin position="23"/>
        <end position="42"/>
    </location>
</feature>
<dbReference type="RefSeq" id="WP_076760974.1">
    <property type="nucleotide sequence ID" value="NZ_JARMMK010000007.1"/>
</dbReference>
<dbReference type="Pfam" id="PF00440">
    <property type="entry name" value="TetR_N"/>
    <property type="match status" value="1"/>
</dbReference>
<protein>
    <submittedName>
        <fullName evidence="5">TetR family transcriptional regulator</fullName>
    </submittedName>
</protein>
<accession>A0A1R1RYS9</accession>
<dbReference type="PANTHER" id="PTHR43479">
    <property type="entry name" value="ACREF/ENVCD OPERON REPRESSOR-RELATED"/>
    <property type="match status" value="1"/>
</dbReference>
<dbReference type="OrthoDB" id="509229at2"/>
<evidence type="ECO:0000256" key="3">
    <source>
        <dbReference type="PROSITE-ProRule" id="PRU00335"/>
    </source>
</evidence>
<evidence type="ECO:0000313" key="5">
    <source>
        <dbReference type="EMBL" id="OMI00193.1"/>
    </source>
</evidence>
<dbReference type="InterPro" id="IPR050624">
    <property type="entry name" value="HTH-type_Tx_Regulator"/>
</dbReference>
<dbReference type="Gene3D" id="1.10.10.60">
    <property type="entry name" value="Homeodomain-like"/>
    <property type="match status" value="1"/>
</dbReference>
<dbReference type="Proteomes" id="UP000187367">
    <property type="component" value="Unassembled WGS sequence"/>
</dbReference>
<evidence type="ECO:0000259" key="4">
    <source>
        <dbReference type="PROSITE" id="PS50977"/>
    </source>
</evidence>
<dbReference type="SUPFAM" id="SSF46689">
    <property type="entry name" value="Homeodomain-like"/>
    <property type="match status" value="1"/>
</dbReference>
<dbReference type="Gene3D" id="1.10.357.10">
    <property type="entry name" value="Tetracycline Repressor, domain 2"/>
    <property type="match status" value="1"/>
</dbReference>
<dbReference type="PANTHER" id="PTHR43479:SF11">
    <property type="entry name" value="ACREF_ENVCD OPERON REPRESSOR-RELATED"/>
    <property type="match status" value="1"/>
</dbReference>
<organism evidence="5 6">
    <name type="scientific">Bacillus swezeyi</name>
    <dbReference type="NCBI Taxonomy" id="1925020"/>
    <lineage>
        <taxon>Bacteria</taxon>
        <taxon>Bacillati</taxon>
        <taxon>Bacillota</taxon>
        <taxon>Bacilli</taxon>
        <taxon>Bacillales</taxon>
        <taxon>Bacillaceae</taxon>
        <taxon>Bacillus</taxon>
    </lineage>
</organism>
<name>A0A1R1QB14_9BACI</name>
<dbReference type="GO" id="GO:0003677">
    <property type="term" value="F:DNA binding"/>
    <property type="evidence" value="ECO:0007669"/>
    <property type="project" value="UniProtKB-UniRule"/>
</dbReference>
<dbReference type="InterPro" id="IPR001647">
    <property type="entry name" value="HTH_TetR"/>
</dbReference>
<evidence type="ECO:0000256" key="1">
    <source>
        <dbReference type="ARBA" id="ARBA00022491"/>
    </source>
</evidence>
<keyword evidence="1" id="KW-0678">Repressor</keyword>
<dbReference type="InterPro" id="IPR009057">
    <property type="entry name" value="Homeodomain-like_sf"/>
</dbReference>
<evidence type="ECO:0000256" key="2">
    <source>
        <dbReference type="ARBA" id="ARBA00023125"/>
    </source>
</evidence>
<accession>A0A1R1QB14</accession>
<dbReference type="EMBL" id="MTJL01000042">
    <property type="protein sequence ID" value="OMI00193.1"/>
    <property type="molecule type" value="Genomic_DNA"/>
</dbReference>
<keyword evidence="2 3" id="KW-0238">DNA-binding</keyword>
<dbReference type="PRINTS" id="PR00455">
    <property type="entry name" value="HTHTETR"/>
</dbReference>
<feature type="domain" description="HTH tetR-type" evidence="4">
    <location>
        <begin position="1"/>
        <end position="60"/>
    </location>
</feature>
<keyword evidence="6" id="KW-1185">Reference proteome</keyword>
<comment type="caution">
    <text evidence="5">The sequence shown here is derived from an EMBL/GenBank/DDBJ whole genome shotgun (WGS) entry which is preliminary data.</text>
</comment>
<sequence length="191" mass="22220">MTRENIKRTAVRQFNELGFEGVKMSHIAKELGIRKQSLAYHFSSKKELLMEIYPEIVEEEISFINEFFDSRKHMPAKNQIYDFLKETQVRFHALPNVAFLQAMSFKAPAEVSDFISAQYLLYLHTLKERIALVFKESGMNCPPEKCTIGFITLFDGLNIQLVYENKQSFERSLELSFDIFWCGLIGLSDLI</sequence>